<keyword evidence="3" id="KW-0547">Nucleotide-binding</keyword>
<proteinExistence type="inferred from homology"/>
<dbReference type="PANTHER" id="PTHR42788">
    <property type="entry name" value="TAURINE IMPORT ATP-BINDING PROTEIN-RELATED"/>
    <property type="match status" value="1"/>
</dbReference>
<evidence type="ECO:0000256" key="3">
    <source>
        <dbReference type="ARBA" id="ARBA00022741"/>
    </source>
</evidence>
<dbReference type="InterPro" id="IPR003439">
    <property type="entry name" value="ABC_transporter-like_ATP-bd"/>
</dbReference>
<evidence type="ECO:0000259" key="5">
    <source>
        <dbReference type="PROSITE" id="PS50893"/>
    </source>
</evidence>
<dbReference type="SUPFAM" id="SSF52540">
    <property type="entry name" value="P-loop containing nucleoside triphosphate hydrolases"/>
    <property type="match status" value="1"/>
</dbReference>
<evidence type="ECO:0000256" key="1">
    <source>
        <dbReference type="ARBA" id="ARBA00005417"/>
    </source>
</evidence>
<dbReference type="InterPro" id="IPR003593">
    <property type="entry name" value="AAA+_ATPase"/>
</dbReference>
<keyword evidence="7" id="KW-1185">Reference proteome</keyword>
<dbReference type="OrthoDB" id="9807242at2"/>
<dbReference type="PANTHER" id="PTHR42788:SF13">
    <property type="entry name" value="ALIPHATIC SULFONATES IMPORT ATP-BINDING PROTEIN SSUB"/>
    <property type="match status" value="1"/>
</dbReference>
<gene>
    <name evidence="6" type="ORF">E2F50_03510</name>
</gene>
<sequence>MTALAIEHVSKSYALNGVQRPVLNDISFDVAPNEIVSIVGASGCGKSTLLRLIVGLDEDYRGSIIQGGVSDTKAAKVGMVFQDHRLYPWLTVGANVDLAFDASNLRKPERLARVHHYLQLVGLSDYEKAYPKQLSGGMAQRAAIARALAQEPDILLMDEPFGALDSILRMRLQDELLSIWEKNRVSIVIVTHDVEEALYLGNRVIVMEPDPGRIRDVFEIELARPRDRADPRLAALKQRCLATLVGREALS</sequence>
<organism evidence="6 7">
    <name type="scientific">Rhizobium deserti</name>
    <dbReference type="NCBI Taxonomy" id="2547961"/>
    <lineage>
        <taxon>Bacteria</taxon>
        <taxon>Pseudomonadati</taxon>
        <taxon>Pseudomonadota</taxon>
        <taxon>Alphaproteobacteria</taxon>
        <taxon>Hyphomicrobiales</taxon>
        <taxon>Rhizobiaceae</taxon>
        <taxon>Rhizobium/Agrobacterium group</taxon>
        <taxon>Rhizobium</taxon>
    </lineage>
</organism>
<name>A0A4R5UN90_9HYPH</name>
<evidence type="ECO:0000313" key="6">
    <source>
        <dbReference type="EMBL" id="TDK39204.1"/>
    </source>
</evidence>
<dbReference type="RefSeq" id="WP_133314653.1">
    <property type="nucleotide sequence ID" value="NZ_SMTL01000001.1"/>
</dbReference>
<dbReference type="SMART" id="SM00382">
    <property type="entry name" value="AAA"/>
    <property type="match status" value="1"/>
</dbReference>
<reference evidence="6 7" key="1">
    <citation type="submission" date="2019-03" db="EMBL/GenBank/DDBJ databases">
        <title>Rhizobium sp. nov., an bacterium isolated from biocrust in Mu Us Desert.</title>
        <authorList>
            <person name="Lixiong L."/>
        </authorList>
    </citation>
    <scope>NUCLEOTIDE SEQUENCE [LARGE SCALE GENOMIC DNA]</scope>
    <source>
        <strain evidence="6 7">SPY-1</strain>
    </source>
</reference>
<evidence type="ECO:0000256" key="4">
    <source>
        <dbReference type="ARBA" id="ARBA00022840"/>
    </source>
</evidence>
<dbReference type="InterPro" id="IPR017871">
    <property type="entry name" value="ABC_transporter-like_CS"/>
</dbReference>
<accession>A0A4R5UN90</accession>
<dbReference type="Gene3D" id="3.40.50.300">
    <property type="entry name" value="P-loop containing nucleotide triphosphate hydrolases"/>
    <property type="match status" value="1"/>
</dbReference>
<dbReference type="InterPro" id="IPR027417">
    <property type="entry name" value="P-loop_NTPase"/>
</dbReference>
<dbReference type="PROSITE" id="PS50893">
    <property type="entry name" value="ABC_TRANSPORTER_2"/>
    <property type="match status" value="1"/>
</dbReference>
<dbReference type="Proteomes" id="UP000295238">
    <property type="component" value="Unassembled WGS sequence"/>
</dbReference>
<protein>
    <submittedName>
        <fullName evidence="6">ABC transporter ATP-binding protein</fullName>
    </submittedName>
</protein>
<dbReference type="InterPro" id="IPR050166">
    <property type="entry name" value="ABC_transporter_ATP-bind"/>
</dbReference>
<dbReference type="CDD" id="cd03293">
    <property type="entry name" value="ABC_NrtD_SsuB_transporters"/>
    <property type="match status" value="1"/>
</dbReference>
<keyword evidence="4 6" id="KW-0067">ATP-binding</keyword>
<dbReference type="GO" id="GO:0005524">
    <property type="term" value="F:ATP binding"/>
    <property type="evidence" value="ECO:0007669"/>
    <property type="project" value="UniProtKB-KW"/>
</dbReference>
<feature type="domain" description="ABC transporter" evidence="5">
    <location>
        <begin position="4"/>
        <end position="234"/>
    </location>
</feature>
<comment type="similarity">
    <text evidence="1">Belongs to the ABC transporter superfamily.</text>
</comment>
<keyword evidence="2" id="KW-0813">Transport</keyword>
<dbReference type="EMBL" id="SMTL01000001">
    <property type="protein sequence ID" value="TDK39204.1"/>
    <property type="molecule type" value="Genomic_DNA"/>
</dbReference>
<comment type="caution">
    <text evidence="6">The sequence shown here is derived from an EMBL/GenBank/DDBJ whole genome shotgun (WGS) entry which is preliminary data.</text>
</comment>
<dbReference type="PROSITE" id="PS00211">
    <property type="entry name" value="ABC_TRANSPORTER_1"/>
    <property type="match status" value="1"/>
</dbReference>
<evidence type="ECO:0000313" key="7">
    <source>
        <dbReference type="Proteomes" id="UP000295238"/>
    </source>
</evidence>
<dbReference type="AlphaFoldDB" id="A0A4R5UN90"/>
<dbReference type="Pfam" id="PF00005">
    <property type="entry name" value="ABC_tran"/>
    <property type="match status" value="1"/>
</dbReference>
<evidence type="ECO:0000256" key="2">
    <source>
        <dbReference type="ARBA" id="ARBA00022448"/>
    </source>
</evidence>
<dbReference type="GO" id="GO:0016887">
    <property type="term" value="F:ATP hydrolysis activity"/>
    <property type="evidence" value="ECO:0007669"/>
    <property type="project" value="InterPro"/>
</dbReference>